<dbReference type="InterPro" id="IPR036249">
    <property type="entry name" value="Thioredoxin-like_sf"/>
</dbReference>
<dbReference type="RefSeq" id="WP_069848254.1">
    <property type="nucleotide sequence ID" value="NZ_CP014859.1"/>
</dbReference>
<organism evidence="2 3">
    <name type="scientific">Actinoalloteichus hymeniacidonis</name>
    <dbReference type="NCBI Taxonomy" id="340345"/>
    <lineage>
        <taxon>Bacteria</taxon>
        <taxon>Bacillati</taxon>
        <taxon>Actinomycetota</taxon>
        <taxon>Actinomycetes</taxon>
        <taxon>Pseudonocardiales</taxon>
        <taxon>Pseudonocardiaceae</taxon>
        <taxon>Actinoalloteichus</taxon>
    </lineage>
</organism>
<reference evidence="3" key="1">
    <citation type="submission" date="2016-03" db="EMBL/GenBank/DDBJ databases">
        <title>Complete genome sequence of the type strain Actinoalloteichus hymeniacidonis DSM 45092.</title>
        <authorList>
            <person name="Schaffert L."/>
            <person name="Albersmeier A."/>
            <person name="Winkler A."/>
            <person name="Kalinowski J."/>
            <person name="Zotchev S."/>
            <person name="Ruckert C."/>
        </authorList>
    </citation>
    <scope>NUCLEOTIDE SEQUENCE [LARGE SCALE GENOMIC DNA]</scope>
    <source>
        <strain evidence="3">HPA177(T) (DSM 45092(T))</strain>
    </source>
</reference>
<dbReference type="InterPro" id="IPR001853">
    <property type="entry name" value="DSBA-like_thioredoxin_dom"/>
</dbReference>
<dbReference type="GO" id="GO:0016491">
    <property type="term" value="F:oxidoreductase activity"/>
    <property type="evidence" value="ECO:0007669"/>
    <property type="project" value="InterPro"/>
</dbReference>
<feature type="domain" description="DSBA-like thioredoxin" evidence="1">
    <location>
        <begin position="21"/>
        <end position="221"/>
    </location>
</feature>
<dbReference type="Gene3D" id="3.40.30.10">
    <property type="entry name" value="Glutaredoxin"/>
    <property type="match status" value="1"/>
</dbReference>
<dbReference type="Proteomes" id="UP000095210">
    <property type="component" value="Chromosome"/>
</dbReference>
<name>A0AAC9HNT4_9PSEU</name>
<dbReference type="AlphaFoldDB" id="A0AAC9HNT4"/>
<evidence type="ECO:0000313" key="3">
    <source>
        <dbReference type="Proteomes" id="UP000095210"/>
    </source>
</evidence>
<protein>
    <recommendedName>
        <fullName evidence="1">DSBA-like thioredoxin domain-containing protein</fullName>
    </recommendedName>
</protein>
<evidence type="ECO:0000313" key="2">
    <source>
        <dbReference type="EMBL" id="AOS62749.1"/>
    </source>
</evidence>
<dbReference type="PANTHER" id="PTHR13887">
    <property type="entry name" value="GLUTATHIONE S-TRANSFERASE KAPPA"/>
    <property type="match status" value="1"/>
</dbReference>
<keyword evidence="3" id="KW-1185">Reference proteome</keyword>
<gene>
    <name evidence="2" type="ORF">TL08_09670</name>
</gene>
<proteinExistence type="predicted"/>
<dbReference type="Pfam" id="PF01323">
    <property type="entry name" value="DSBA"/>
    <property type="match status" value="1"/>
</dbReference>
<dbReference type="CDD" id="cd03024">
    <property type="entry name" value="DsbA_FrnE"/>
    <property type="match status" value="1"/>
</dbReference>
<accession>A0AAC9HNT4</accession>
<dbReference type="PANTHER" id="PTHR13887:SF41">
    <property type="entry name" value="THIOREDOXIN SUPERFAMILY PROTEIN"/>
    <property type="match status" value="1"/>
</dbReference>
<dbReference type="KEGG" id="ahm:TL08_09670"/>
<sequence>MIEQTAADVPTDRGATSTLDVEIWFDFACPWCWIGARRWDAALARFAHADRVQTRWRSFELRPGYAGTPPRLLVEIMREDWAMDEATVTEILERIRSEGNTEGLQLRPESVRPVSTLDAHRLTQAAVEHGVGDAVRESLFTAYQRDLADLADRDLLTELAAAAGLDRAVAAQLWRTDAYSDVVHTEHARAAEVGATAVPAYRIGGGTHSGSLATEELLELLEEAWRARSSIPG</sequence>
<evidence type="ECO:0000259" key="1">
    <source>
        <dbReference type="Pfam" id="PF01323"/>
    </source>
</evidence>
<dbReference type="SUPFAM" id="SSF52833">
    <property type="entry name" value="Thioredoxin-like"/>
    <property type="match status" value="1"/>
</dbReference>
<dbReference type="EMBL" id="CP014859">
    <property type="protein sequence ID" value="AOS62749.1"/>
    <property type="molecule type" value="Genomic_DNA"/>
</dbReference>